<dbReference type="EMBL" id="JACHJV010000001">
    <property type="protein sequence ID" value="MBB4926890.1"/>
    <property type="molecule type" value="Genomic_DNA"/>
</dbReference>
<dbReference type="CDD" id="cd00865">
    <property type="entry name" value="PEBP_bact_arch"/>
    <property type="match status" value="1"/>
</dbReference>
<protein>
    <recommendedName>
        <fullName evidence="5">Phosphatidylethanolamine-binding protein</fullName>
    </recommendedName>
</protein>
<dbReference type="PANTHER" id="PTHR30289">
    <property type="entry name" value="UNCHARACTERIZED PROTEIN YBCL-RELATED"/>
    <property type="match status" value="1"/>
</dbReference>
<feature type="chain" id="PRO_5039037060" description="Phosphatidylethanolamine-binding protein" evidence="2">
    <location>
        <begin position="26"/>
        <end position="214"/>
    </location>
</feature>
<dbReference type="InterPro" id="IPR008914">
    <property type="entry name" value="PEBP"/>
</dbReference>
<dbReference type="RefSeq" id="WP_246560136.1">
    <property type="nucleotide sequence ID" value="NZ_JACHJV010000001.1"/>
</dbReference>
<keyword evidence="4" id="KW-1185">Reference proteome</keyword>
<dbReference type="Pfam" id="PF01161">
    <property type="entry name" value="PBP"/>
    <property type="match status" value="1"/>
</dbReference>
<proteinExistence type="inferred from homology"/>
<dbReference type="NCBIfam" id="TIGR00481">
    <property type="entry name" value="YbhB/YbcL family Raf kinase inhibitor-like protein"/>
    <property type="match status" value="1"/>
</dbReference>
<dbReference type="Proteomes" id="UP000540506">
    <property type="component" value="Unassembled WGS sequence"/>
</dbReference>
<evidence type="ECO:0000313" key="4">
    <source>
        <dbReference type="Proteomes" id="UP000540506"/>
    </source>
</evidence>
<gene>
    <name evidence="3" type="ORF">FHR34_005883</name>
</gene>
<evidence type="ECO:0000256" key="1">
    <source>
        <dbReference type="ARBA" id="ARBA00007120"/>
    </source>
</evidence>
<dbReference type="AlphaFoldDB" id="A0A7W7R7K1"/>
<sequence>MKQPVRMKKPVRTIATLALAVSAMAATSAAAHSDAGTRRHDGGYGYGYTTIRKGIPDQARRFTVTSPQVHDGGTFPASAWANSFGCTGGNEQFTLDWSGAPVGTRSYAATMYDPDAPSGSGFWHWLVWDIPATATSLGSTAPAGSVTGTDDAGLTGYLGPCPPAGDVKHHYQITVYALDTASLALPGSTPPALTTFSMSSHVIGYARMTVTAQR</sequence>
<organism evidence="3 4">
    <name type="scientific">Kitasatospora kifunensis</name>
    <name type="common">Streptomyces kifunensis</name>
    <dbReference type="NCBI Taxonomy" id="58351"/>
    <lineage>
        <taxon>Bacteria</taxon>
        <taxon>Bacillati</taxon>
        <taxon>Actinomycetota</taxon>
        <taxon>Actinomycetes</taxon>
        <taxon>Kitasatosporales</taxon>
        <taxon>Streptomycetaceae</taxon>
        <taxon>Kitasatospora</taxon>
    </lineage>
</organism>
<evidence type="ECO:0000256" key="2">
    <source>
        <dbReference type="SAM" id="SignalP"/>
    </source>
</evidence>
<name>A0A7W7R7K1_KITKI</name>
<keyword evidence="2" id="KW-0732">Signal</keyword>
<feature type="signal peptide" evidence="2">
    <location>
        <begin position="1"/>
        <end position="25"/>
    </location>
</feature>
<reference evidence="3 4" key="1">
    <citation type="submission" date="2020-08" db="EMBL/GenBank/DDBJ databases">
        <title>Sequencing the genomes of 1000 actinobacteria strains.</title>
        <authorList>
            <person name="Klenk H.-P."/>
        </authorList>
    </citation>
    <scope>NUCLEOTIDE SEQUENCE [LARGE SCALE GENOMIC DNA]</scope>
    <source>
        <strain evidence="3 4">DSM 41654</strain>
    </source>
</reference>
<dbReference type="Gene3D" id="3.90.280.10">
    <property type="entry name" value="PEBP-like"/>
    <property type="match status" value="1"/>
</dbReference>
<dbReference type="InterPro" id="IPR005247">
    <property type="entry name" value="YbhB_YbcL/LppC-like"/>
</dbReference>
<comment type="caution">
    <text evidence="3">The sequence shown here is derived from an EMBL/GenBank/DDBJ whole genome shotgun (WGS) entry which is preliminary data.</text>
</comment>
<dbReference type="SUPFAM" id="SSF49777">
    <property type="entry name" value="PEBP-like"/>
    <property type="match status" value="1"/>
</dbReference>
<evidence type="ECO:0000313" key="3">
    <source>
        <dbReference type="EMBL" id="MBB4926890.1"/>
    </source>
</evidence>
<comment type="similarity">
    <text evidence="1">Belongs to the UPF0098 family.</text>
</comment>
<evidence type="ECO:0008006" key="5">
    <source>
        <dbReference type="Google" id="ProtNLM"/>
    </source>
</evidence>
<dbReference type="InterPro" id="IPR036610">
    <property type="entry name" value="PEBP-like_sf"/>
</dbReference>
<dbReference type="PANTHER" id="PTHR30289:SF1">
    <property type="entry name" value="PEBP (PHOSPHATIDYLETHANOLAMINE-BINDING PROTEIN) FAMILY PROTEIN"/>
    <property type="match status" value="1"/>
</dbReference>
<accession>A0A7W7R7K1</accession>